<dbReference type="AlphaFoldDB" id="A0A4R4KFR8"/>
<feature type="compositionally biased region" description="Low complexity" evidence="1">
    <location>
        <begin position="104"/>
        <end position="123"/>
    </location>
</feature>
<feature type="compositionally biased region" description="Polar residues" evidence="1">
    <location>
        <begin position="53"/>
        <end position="65"/>
    </location>
</feature>
<comment type="caution">
    <text evidence="2">The sequence shown here is derived from an EMBL/GenBank/DDBJ whole genome shotgun (WGS) entry which is preliminary data.</text>
</comment>
<dbReference type="RefSeq" id="WP_132115864.1">
    <property type="nucleotide sequence ID" value="NZ_SMJU01000004.1"/>
</dbReference>
<gene>
    <name evidence="2" type="ORF">EZE20_06795</name>
</gene>
<feature type="region of interest" description="Disordered" evidence="1">
    <location>
        <begin position="53"/>
        <end position="151"/>
    </location>
</feature>
<feature type="compositionally biased region" description="Low complexity" evidence="1">
    <location>
        <begin position="86"/>
        <end position="97"/>
    </location>
</feature>
<evidence type="ECO:0000256" key="1">
    <source>
        <dbReference type="SAM" id="MobiDB-lite"/>
    </source>
</evidence>
<keyword evidence="3" id="KW-1185">Reference proteome</keyword>
<evidence type="ECO:0000313" key="2">
    <source>
        <dbReference type="EMBL" id="TDB66827.1"/>
    </source>
</evidence>
<dbReference type="EMBL" id="SMJU01000004">
    <property type="protein sequence ID" value="TDB66827.1"/>
    <property type="molecule type" value="Genomic_DNA"/>
</dbReference>
<sequence length="151" mass="15480">MKQRKYVIMGVPKEGIGHCVPGFGFVKIHDQLQDKTIDALMALGFTRYFKLNTSTNSDEQNSASTKDAADISNPEGRAGIDSNKDGGSNSGANGRSGSTRRESGPSSNAGGSAGAGDDPATDTAKSKDLGRTNSAKSKKAAGSAEKPDGAV</sequence>
<reference evidence="2 3" key="1">
    <citation type="submission" date="2019-02" db="EMBL/GenBank/DDBJ databases">
        <title>Arundinibacter roseus gen. nov., sp. nov., a new member of the family Cytophagaceae.</title>
        <authorList>
            <person name="Szuroczki S."/>
            <person name="Khayer B."/>
            <person name="Sproer C."/>
            <person name="Toumi M."/>
            <person name="Szabo A."/>
            <person name="Felfoldi T."/>
            <person name="Schumann P."/>
            <person name="Toth E."/>
        </authorList>
    </citation>
    <scope>NUCLEOTIDE SEQUENCE [LARGE SCALE GENOMIC DNA]</scope>
    <source>
        <strain evidence="2 3">DMA-k-7a</strain>
    </source>
</reference>
<accession>A0A4R4KFR8</accession>
<dbReference type="Proteomes" id="UP000295706">
    <property type="component" value="Unassembled WGS sequence"/>
</dbReference>
<evidence type="ECO:0000313" key="3">
    <source>
        <dbReference type="Proteomes" id="UP000295706"/>
    </source>
</evidence>
<organism evidence="2 3">
    <name type="scientific">Arundinibacter roseus</name>
    <dbReference type="NCBI Taxonomy" id="2070510"/>
    <lineage>
        <taxon>Bacteria</taxon>
        <taxon>Pseudomonadati</taxon>
        <taxon>Bacteroidota</taxon>
        <taxon>Cytophagia</taxon>
        <taxon>Cytophagales</taxon>
        <taxon>Spirosomataceae</taxon>
        <taxon>Arundinibacter</taxon>
    </lineage>
</organism>
<proteinExistence type="predicted"/>
<name>A0A4R4KFR8_9BACT</name>
<protein>
    <submittedName>
        <fullName evidence="2">Uncharacterized protein</fullName>
    </submittedName>
</protein>